<dbReference type="PANTHER" id="PTHR13370">
    <property type="entry name" value="RNA METHYLASE-RELATED"/>
    <property type="match status" value="1"/>
</dbReference>
<evidence type="ECO:0000313" key="6">
    <source>
        <dbReference type="WBParaSite" id="GPUH_0000570101-mRNA-1"/>
    </source>
</evidence>
<dbReference type="GO" id="GO:0043527">
    <property type="term" value="C:tRNA methyltransferase complex"/>
    <property type="evidence" value="ECO:0007669"/>
    <property type="project" value="UniProtKB-ARBA"/>
</dbReference>
<feature type="domain" description="Ribosomal RNA large subunit methyltransferase K/L-like methyltransferase" evidence="3">
    <location>
        <begin position="74"/>
        <end position="124"/>
    </location>
</feature>
<evidence type="ECO:0000259" key="3">
    <source>
        <dbReference type="Pfam" id="PF01170"/>
    </source>
</evidence>
<dbReference type="OrthoDB" id="296065at2759"/>
<dbReference type="Proteomes" id="UP000271098">
    <property type="component" value="Unassembled WGS sequence"/>
</dbReference>
<reference evidence="6" key="1">
    <citation type="submission" date="2016-06" db="UniProtKB">
        <authorList>
            <consortium name="WormBaseParasite"/>
        </authorList>
    </citation>
    <scope>IDENTIFICATION</scope>
</reference>
<dbReference type="PANTHER" id="PTHR13370:SF3">
    <property type="entry name" value="TRNA (GUANINE(10)-N2)-METHYLTRANSFERASE HOMOLOG"/>
    <property type="match status" value="1"/>
</dbReference>
<organism evidence="6">
    <name type="scientific">Gongylonema pulchrum</name>
    <dbReference type="NCBI Taxonomy" id="637853"/>
    <lineage>
        <taxon>Eukaryota</taxon>
        <taxon>Metazoa</taxon>
        <taxon>Ecdysozoa</taxon>
        <taxon>Nematoda</taxon>
        <taxon>Chromadorea</taxon>
        <taxon>Rhabditida</taxon>
        <taxon>Spirurina</taxon>
        <taxon>Spiruromorpha</taxon>
        <taxon>Spiruroidea</taxon>
        <taxon>Gongylonematidae</taxon>
        <taxon>Gongylonema</taxon>
    </lineage>
</organism>
<dbReference type="SUPFAM" id="SSF53335">
    <property type="entry name" value="S-adenosyl-L-methionine-dependent methyltransferases"/>
    <property type="match status" value="1"/>
</dbReference>
<accession>A0A183DAF2</accession>
<dbReference type="InterPro" id="IPR000241">
    <property type="entry name" value="RlmKL-like_Mtase"/>
</dbReference>
<evidence type="ECO:0000256" key="1">
    <source>
        <dbReference type="ARBA" id="ARBA00022603"/>
    </source>
</evidence>
<evidence type="ECO:0000256" key="2">
    <source>
        <dbReference type="ARBA" id="ARBA00022679"/>
    </source>
</evidence>
<dbReference type="EMBL" id="UYRT01012400">
    <property type="protein sequence ID" value="VDK51794.1"/>
    <property type="molecule type" value="Genomic_DNA"/>
</dbReference>
<dbReference type="AlphaFoldDB" id="A0A183DAF2"/>
<dbReference type="Pfam" id="PF01170">
    <property type="entry name" value="UPF0020"/>
    <property type="match status" value="1"/>
</dbReference>
<proteinExistence type="predicted"/>
<sequence>MSKTPVFVEIPYFLFLKIGEALGFQESQVNLSSPRNVFYVIEEFDSVSLQKLYFGKLVGCGQWKLKNHYSLPSRCYIGNTTMDPELSFLQANIAQADNGRLVLDPFCGTGGILLAAAHFGAAVLGSEISYHIARAKGKHSNLFYRILLHFLRVPFYAFCAA</sequence>
<dbReference type="GO" id="GO:0032259">
    <property type="term" value="P:methylation"/>
    <property type="evidence" value="ECO:0007669"/>
    <property type="project" value="UniProtKB-KW"/>
</dbReference>
<dbReference type="GO" id="GO:0008168">
    <property type="term" value="F:methyltransferase activity"/>
    <property type="evidence" value="ECO:0007669"/>
    <property type="project" value="UniProtKB-KW"/>
</dbReference>
<reference evidence="4 5" key="2">
    <citation type="submission" date="2018-11" db="EMBL/GenBank/DDBJ databases">
        <authorList>
            <consortium name="Pathogen Informatics"/>
        </authorList>
    </citation>
    <scope>NUCLEOTIDE SEQUENCE [LARGE SCALE GENOMIC DNA]</scope>
</reference>
<dbReference type="WBParaSite" id="GPUH_0000570101-mRNA-1">
    <property type="protein sequence ID" value="GPUH_0000570101-mRNA-1"/>
    <property type="gene ID" value="GPUH_0000570101"/>
</dbReference>
<keyword evidence="5" id="KW-1185">Reference proteome</keyword>
<gene>
    <name evidence="4" type="ORF">GPUH_LOCUS5693</name>
</gene>
<evidence type="ECO:0000313" key="4">
    <source>
        <dbReference type="EMBL" id="VDK51794.1"/>
    </source>
</evidence>
<keyword evidence="2" id="KW-0808">Transferase</keyword>
<dbReference type="GO" id="GO:0005737">
    <property type="term" value="C:cytoplasm"/>
    <property type="evidence" value="ECO:0007669"/>
    <property type="project" value="TreeGrafter"/>
</dbReference>
<evidence type="ECO:0000313" key="5">
    <source>
        <dbReference type="Proteomes" id="UP000271098"/>
    </source>
</evidence>
<dbReference type="InterPro" id="IPR029063">
    <property type="entry name" value="SAM-dependent_MTases_sf"/>
</dbReference>
<keyword evidence="1" id="KW-0489">Methyltransferase</keyword>
<name>A0A183DAF2_9BILA</name>
<protein>
    <submittedName>
        <fullName evidence="6">UPF0020 domain-containing protein</fullName>
    </submittedName>
</protein>
<dbReference type="Gene3D" id="3.40.50.150">
    <property type="entry name" value="Vaccinia Virus protein VP39"/>
    <property type="match status" value="1"/>
</dbReference>